<dbReference type="Proteomes" id="UP001589890">
    <property type="component" value="Unassembled WGS sequence"/>
</dbReference>
<name>A0ABV6QHP1_9ACTN</name>
<keyword evidence="8" id="KW-1185">Reference proteome</keyword>
<feature type="transmembrane region" description="Helical" evidence="6">
    <location>
        <begin position="99"/>
        <end position="123"/>
    </location>
</feature>
<accession>A0ABV6QHP1</accession>
<feature type="region of interest" description="Disordered" evidence="5">
    <location>
        <begin position="1"/>
        <end position="95"/>
    </location>
</feature>
<dbReference type="Pfam" id="PF04228">
    <property type="entry name" value="Zn_peptidase"/>
    <property type="match status" value="1"/>
</dbReference>
<feature type="compositionally biased region" description="Gly residues" evidence="5">
    <location>
        <begin position="61"/>
        <end position="83"/>
    </location>
</feature>
<evidence type="ECO:0000256" key="5">
    <source>
        <dbReference type="SAM" id="MobiDB-lite"/>
    </source>
</evidence>
<proteinExistence type="predicted"/>
<organism evidence="7 8">
    <name type="scientific">Kribbella deserti</name>
    <dbReference type="NCBI Taxonomy" id="1926257"/>
    <lineage>
        <taxon>Bacteria</taxon>
        <taxon>Bacillati</taxon>
        <taxon>Actinomycetota</taxon>
        <taxon>Actinomycetes</taxon>
        <taxon>Propionibacteriales</taxon>
        <taxon>Kribbellaceae</taxon>
        <taxon>Kribbella</taxon>
    </lineage>
</organism>
<keyword evidence="2 6" id="KW-0812">Transmembrane</keyword>
<dbReference type="EMBL" id="JBHLTC010000006">
    <property type="protein sequence ID" value="MFC0623541.1"/>
    <property type="molecule type" value="Genomic_DNA"/>
</dbReference>
<sequence>MSNNQWGNPAGQYPQQPPPWHPNPAQYGVPQGPPGPNQQLPHGIGWGPQQYGGPGAPGPYGAPGGPAGPGQYGGPGGLGGPGHPGMRPGRPRRRNKQAVTTLAVIGAALIGVVLVGAIVSIVIKNTDSSVARPNPTYQPSFTPTAEDTGPTPPPVTPSETPATVATLAPTTRPVSTRPTAPRPSQTKTTKPPQTLTPSQIVSRSRLYSTGRQASVGCRESSARPSNQAGATAYYARLKFCLDRAWPRQIRAGGFTFRQPRLLTWAGSVVTPCGTVSNANYPPFYCGANETIYMNLGEDTGWYNKYRDNPQGKIWARMWTTHQVAHEYGHHVQAMIGVLRADVELQYEAPNRESALEINRRKELQASCFGDVFLGSNKNTYPIKGEALRQWRHLIGTVTDYGNDHGDGKNHKYWAERGWNSRNPGLCNTYVAGSSLVE</sequence>
<feature type="compositionally biased region" description="Low complexity" evidence="5">
    <location>
        <begin position="182"/>
        <end position="198"/>
    </location>
</feature>
<gene>
    <name evidence="7" type="ORF">ACFFGN_05665</name>
</gene>
<feature type="compositionally biased region" description="Gly residues" evidence="5">
    <location>
        <begin position="44"/>
        <end position="55"/>
    </location>
</feature>
<evidence type="ECO:0000256" key="3">
    <source>
        <dbReference type="ARBA" id="ARBA00022989"/>
    </source>
</evidence>
<evidence type="ECO:0000256" key="6">
    <source>
        <dbReference type="SAM" id="Phobius"/>
    </source>
</evidence>
<reference evidence="7 8" key="1">
    <citation type="submission" date="2024-09" db="EMBL/GenBank/DDBJ databases">
        <authorList>
            <person name="Sun Q."/>
            <person name="Mori K."/>
        </authorList>
    </citation>
    <scope>NUCLEOTIDE SEQUENCE [LARGE SCALE GENOMIC DNA]</scope>
    <source>
        <strain evidence="7 8">CGMCC 1.15906</strain>
    </source>
</reference>
<keyword evidence="4 6" id="KW-0472">Membrane</keyword>
<dbReference type="InterPro" id="IPR007343">
    <property type="entry name" value="Uncharacterised_pept_Zn_put"/>
</dbReference>
<evidence type="ECO:0000313" key="7">
    <source>
        <dbReference type="EMBL" id="MFC0623541.1"/>
    </source>
</evidence>
<feature type="region of interest" description="Disordered" evidence="5">
    <location>
        <begin position="129"/>
        <end position="198"/>
    </location>
</feature>
<comment type="subcellular location">
    <subcellularLocation>
        <location evidence="1">Membrane</location>
        <topology evidence="1">Single-pass membrane protein</topology>
    </subcellularLocation>
</comment>
<keyword evidence="3 6" id="KW-1133">Transmembrane helix</keyword>
<dbReference type="RefSeq" id="WP_380044247.1">
    <property type="nucleotide sequence ID" value="NZ_JBHLTC010000006.1"/>
</dbReference>
<feature type="compositionally biased region" description="Low complexity" evidence="5">
    <location>
        <begin position="157"/>
        <end position="173"/>
    </location>
</feature>
<comment type="caution">
    <text evidence="7">The sequence shown here is derived from an EMBL/GenBank/DDBJ whole genome shotgun (WGS) entry which is preliminary data.</text>
</comment>
<dbReference type="PANTHER" id="PTHR30168:SF0">
    <property type="entry name" value="INNER MEMBRANE PROTEIN"/>
    <property type="match status" value="1"/>
</dbReference>
<evidence type="ECO:0000256" key="1">
    <source>
        <dbReference type="ARBA" id="ARBA00004167"/>
    </source>
</evidence>
<evidence type="ECO:0000256" key="4">
    <source>
        <dbReference type="ARBA" id="ARBA00023136"/>
    </source>
</evidence>
<evidence type="ECO:0000256" key="2">
    <source>
        <dbReference type="ARBA" id="ARBA00022692"/>
    </source>
</evidence>
<dbReference type="PANTHER" id="PTHR30168">
    <property type="entry name" value="PUTATIVE MEMBRANE PROTEIN YPFJ"/>
    <property type="match status" value="1"/>
</dbReference>
<feature type="compositionally biased region" description="Polar residues" evidence="5">
    <location>
        <begin position="129"/>
        <end position="145"/>
    </location>
</feature>
<evidence type="ECO:0000313" key="8">
    <source>
        <dbReference type="Proteomes" id="UP001589890"/>
    </source>
</evidence>
<protein>
    <submittedName>
        <fullName evidence="7">Neutral zinc metallopeptidase</fullName>
    </submittedName>
</protein>